<organism evidence="2 3">
    <name type="scientific">Paenibacillus beijingensis</name>
    <dbReference type="NCBI Taxonomy" id="1126833"/>
    <lineage>
        <taxon>Bacteria</taxon>
        <taxon>Bacillati</taxon>
        <taxon>Bacillota</taxon>
        <taxon>Bacilli</taxon>
        <taxon>Bacillales</taxon>
        <taxon>Paenibacillaceae</taxon>
        <taxon>Paenibacillus</taxon>
    </lineage>
</organism>
<proteinExistence type="predicted"/>
<dbReference type="InterPro" id="IPR036188">
    <property type="entry name" value="FAD/NAD-bd_sf"/>
</dbReference>
<dbReference type="Proteomes" id="UP000032633">
    <property type="component" value="Chromosome"/>
</dbReference>
<dbReference type="PATRIC" id="fig|1126833.4.peg.5705"/>
<evidence type="ECO:0000259" key="1">
    <source>
        <dbReference type="Pfam" id="PF01494"/>
    </source>
</evidence>
<dbReference type="RefSeq" id="WP_045672792.1">
    <property type="nucleotide sequence ID" value="NZ_CP011058.1"/>
</dbReference>
<dbReference type="GO" id="GO:0071949">
    <property type="term" value="F:FAD binding"/>
    <property type="evidence" value="ECO:0007669"/>
    <property type="project" value="InterPro"/>
</dbReference>
<dbReference type="OrthoDB" id="9806565at2"/>
<dbReference type="PANTHER" id="PTHR42685">
    <property type="entry name" value="GERANYLGERANYL DIPHOSPHATE REDUCTASE"/>
    <property type="match status" value="1"/>
</dbReference>
<evidence type="ECO:0000313" key="3">
    <source>
        <dbReference type="Proteomes" id="UP000032633"/>
    </source>
</evidence>
<dbReference type="STRING" id="1126833.VN24_25935"/>
<dbReference type="HOGENOM" id="CLU_024648_7_0_9"/>
<dbReference type="EMBL" id="CP011058">
    <property type="protein sequence ID" value="AJY77367.1"/>
    <property type="molecule type" value="Genomic_DNA"/>
</dbReference>
<dbReference type="Pfam" id="PF01494">
    <property type="entry name" value="FAD_binding_3"/>
    <property type="match status" value="1"/>
</dbReference>
<feature type="domain" description="FAD-binding" evidence="1">
    <location>
        <begin position="3"/>
        <end position="321"/>
    </location>
</feature>
<dbReference type="AlphaFoldDB" id="A0A0D5NQT4"/>
<dbReference type="Gene3D" id="3.50.50.60">
    <property type="entry name" value="FAD/NAD(P)-binding domain"/>
    <property type="match status" value="1"/>
</dbReference>
<dbReference type="InterPro" id="IPR002938">
    <property type="entry name" value="FAD-bd"/>
</dbReference>
<keyword evidence="3" id="KW-1185">Reference proteome</keyword>
<gene>
    <name evidence="2" type="ORF">VN24_25935</name>
</gene>
<reference evidence="3" key="2">
    <citation type="submission" date="2015-03" db="EMBL/GenBank/DDBJ databases">
        <title>Genome sequence of Paenibacillus beijingensis strain DSM 24997T.</title>
        <authorList>
            <person name="Kwak Y."/>
            <person name="Shin J.-H."/>
        </authorList>
    </citation>
    <scope>NUCLEOTIDE SEQUENCE [LARGE SCALE GENOMIC DNA]</scope>
    <source>
        <strain evidence="3">DSM 24997</strain>
    </source>
</reference>
<protein>
    <recommendedName>
        <fullName evidence="1">FAD-binding domain-containing protein</fullName>
    </recommendedName>
</protein>
<dbReference type="PANTHER" id="PTHR42685:SF22">
    <property type="entry name" value="CONDITIONED MEDIUM FACTOR RECEPTOR 1"/>
    <property type="match status" value="1"/>
</dbReference>
<accession>A0A0D5NQT4</accession>
<dbReference type="KEGG" id="pbj:VN24_25935"/>
<dbReference type="InterPro" id="IPR050407">
    <property type="entry name" value="Geranylgeranyl_reductase"/>
</dbReference>
<sequence>MRYDAIIVGARIAGASTAILLAQYGYKVLLVDRTEVMGKPAISSHFFGGPVLQFFDQKCGILTELLATGAPELRRLHIDIEGFTYGAPRVAALKDYPYSLCIRREVLDTILLRRALAEPNIEFRPNSAVRTLVKSGDRIVGVAGKDWEAHAAIVIGADGRHSTIARLAEADFTYMEPALRCTLHAYWEDVHALPDPALEIWYWDDLMLQVGPCEGGGWVILVSGPQEKFEQWNIHSERAYSDILWQIPSMASRLKHARRVSSVMCLGDLKNYARTAAGPGWALVGDAYSHKDPMMGAGIYDACRGAEFLADQIHCVLSGEMDWPDAMAVYQQKVSESIAAPIEPALRVIESFQPVKPDEYAWIAAVFSNPAFASQISQGLSELFGGLPLEKKKFWQSEAERVAQVLQLKPPAKVVS</sequence>
<reference evidence="2 3" key="1">
    <citation type="journal article" date="2015" name="J. Biotechnol.">
        <title>Complete genome sequence of Paenibacillus beijingensis 7188(T) (=DSM 24997(T)), a novel rhizobacterium from jujube garden soil.</title>
        <authorList>
            <person name="Kwak Y."/>
            <person name="Shin J.H."/>
        </authorList>
    </citation>
    <scope>NUCLEOTIDE SEQUENCE [LARGE SCALE GENOMIC DNA]</scope>
    <source>
        <strain evidence="2 3">DSM 24997</strain>
    </source>
</reference>
<dbReference type="SUPFAM" id="SSF51905">
    <property type="entry name" value="FAD/NAD(P)-binding domain"/>
    <property type="match status" value="1"/>
</dbReference>
<name>A0A0D5NQT4_9BACL</name>
<evidence type="ECO:0000313" key="2">
    <source>
        <dbReference type="EMBL" id="AJY77367.1"/>
    </source>
</evidence>
<dbReference type="PRINTS" id="PR00420">
    <property type="entry name" value="RNGMNOXGNASE"/>
</dbReference>